<comment type="similarity">
    <text evidence="2 11">Belongs to the calycin superfamily. Lipocalin family.</text>
</comment>
<dbReference type="InterPro" id="IPR000566">
    <property type="entry name" value="Lipocln_cytosolic_FA-bd_dom"/>
</dbReference>
<dbReference type="Proteomes" id="UP000250572">
    <property type="component" value="Unassembled WGS sequence"/>
</dbReference>
<dbReference type="PROSITE" id="PS00213">
    <property type="entry name" value="LIPOCALIN"/>
    <property type="match status" value="1"/>
</dbReference>
<feature type="signal peptide" evidence="11">
    <location>
        <begin position="1"/>
        <end position="19"/>
    </location>
</feature>
<dbReference type="SUPFAM" id="SSF50814">
    <property type="entry name" value="Lipocalins"/>
    <property type="match status" value="1"/>
</dbReference>
<evidence type="ECO:0000313" key="13">
    <source>
        <dbReference type="EMBL" id="PWA30007.1"/>
    </source>
</evidence>
<dbReference type="GO" id="GO:0042246">
    <property type="term" value="P:tissue regeneration"/>
    <property type="evidence" value="ECO:0007669"/>
    <property type="project" value="InterPro"/>
</dbReference>
<accession>A0A315W2H7</accession>
<keyword evidence="14" id="KW-1185">Reference proteome</keyword>
<evidence type="ECO:0000256" key="1">
    <source>
        <dbReference type="ARBA" id="ARBA00004613"/>
    </source>
</evidence>
<dbReference type="PRINTS" id="PR00179">
    <property type="entry name" value="LIPOCALIN"/>
</dbReference>
<organism evidence="13 14">
    <name type="scientific">Gambusia affinis</name>
    <name type="common">Western mosquitofish</name>
    <name type="synonym">Heterandria affinis</name>
    <dbReference type="NCBI Taxonomy" id="33528"/>
    <lineage>
        <taxon>Eukaryota</taxon>
        <taxon>Metazoa</taxon>
        <taxon>Chordata</taxon>
        <taxon>Craniata</taxon>
        <taxon>Vertebrata</taxon>
        <taxon>Euteleostomi</taxon>
        <taxon>Actinopterygii</taxon>
        <taxon>Neopterygii</taxon>
        <taxon>Teleostei</taxon>
        <taxon>Neoteleostei</taxon>
        <taxon>Acanthomorphata</taxon>
        <taxon>Ovalentaria</taxon>
        <taxon>Atherinomorphae</taxon>
        <taxon>Cyprinodontiformes</taxon>
        <taxon>Poeciliidae</taxon>
        <taxon>Poeciliinae</taxon>
        <taxon>Gambusia</taxon>
    </lineage>
</organism>
<evidence type="ECO:0000256" key="7">
    <source>
        <dbReference type="ARBA" id="ARBA00023121"/>
    </source>
</evidence>
<keyword evidence="8" id="KW-1015">Disulfide bond</keyword>
<dbReference type="GO" id="GO:0008289">
    <property type="term" value="F:lipid binding"/>
    <property type="evidence" value="ECO:0007669"/>
    <property type="project" value="UniProtKB-KW"/>
</dbReference>
<gene>
    <name evidence="13" type="ORF">CCH79_00009593</name>
</gene>
<dbReference type="GO" id="GO:0006629">
    <property type="term" value="P:lipid metabolic process"/>
    <property type="evidence" value="ECO:0007669"/>
    <property type="project" value="TreeGrafter"/>
</dbReference>
<dbReference type="InterPro" id="IPR012674">
    <property type="entry name" value="Calycin"/>
</dbReference>
<feature type="domain" description="Lipocalin/cytosolic fatty-acid binding" evidence="12">
    <location>
        <begin position="37"/>
        <end position="178"/>
    </location>
</feature>
<keyword evidence="5" id="KW-0964">Secreted</keyword>
<evidence type="ECO:0000256" key="4">
    <source>
        <dbReference type="ARBA" id="ARBA00022448"/>
    </source>
</evidence>
<dbReference type="PANTHER" id="PTHR10612">
    <property type="entry name" value="APOLIPOPROTEIN D"/>
    <property type="match status" value="1"/>
</dbReference>
<keyword evidence="9" id="KW-0325">Glycoprotein</keyword>
<keyword evidence="7" id="KW-0446">Lipid-binding</keyword>
<dbReference type="GO" id="GO:0000302">
    <property type="term" value="P:response to reactive oxygen species"/>
    <property type="evidence" value="ECO:0007669"/>
    <property type="project" value="TreeGrafter"/>
</dbReference>
<comment type="caution">
    <text evidence="13">The sequence shown here is derived from an EMBL/GenBank/DDBJ whole genome shotgun (WGS) entry which is preliminary data.</text>
</comment>
<dbReference type="FunFam" id="2.40.128.20:FF:000003">
    <property type="entry name" value="Apolipoprotein D"/>
    <property type="match status" value="1"/>
</dbReference>
<dbReference type="EMBL" id="NHOQ01000466">
    <property type="protein sequence ID" value="PWA30007.1"/>
    <property type="molecule type" value="Genomic_DNA"/>
</dbReference>
<dbReference type="InterPro" id="IPR002969">
    <property type="entry name" value="ApolipopD"/>
</dbReference>
<dbReference type="OMA" id="HMELSWI"/>
<keyword evidence="6 11" id="KW-0732">Signal</keyword>
<evidence type="ECO:0000259" key="12">
    <source>
        <dbReference type="Pfam" id="PF08212"/>
    </source>
</evidence>
<comment type="subcellular location">
    <subcellularLocation>
        <location evidence="1">Secreted</location>
    </subcellularLocation>
</comment>
<dbReference type="AlphaFoldDB" id="A0A315W2H7"/>
<evidence type="ECO:0000256" key="6">
    <source>
        <dbReference type="ARBA" id="ARBA00022729"/>
    </source>
</evidence>
<dbReference type="PRINTS" id="PR01219">
    <property type="entry name" value="APOLIPOPROTD"/>
</dbReference>
<evidence type="ECO:0000256" key="5">
    <source>
        <dbReference type="ARBA" id="ARBA00022525"/>
    </source>
</evidence>
<dbReference type="GO" id="GO:0006869">
    <property type="term" value="P:lipid transport"/>
    <property type="evidence" value="ECO:0007669"/>
    <property type="project" value="InterPro"/>
</dbReference>
<evidence type="ECO:0000256" key="8">
    <source>
        <dbReference type="ARBA" id="ARBA00023157"/>
    </source>
</evidence>
<dbReference type="Pfam" id="PF08212">
    <property type="entry name" value="Lipocalin_2"/>
    <property type="match status" value="1"/>
</dbReference>
<dbReference type="GO" id="GO:0005576">
    <property type="term" value="C:extracellular region"/>
    <property type="evidence" value="ECO:0007669"/>
    <property type="project" value="UniProtKB-SubCell"/>
</dbReference>
<feature type="chain" id="PRO_5016195991" description="Apolipoprotein D" evidence="11">
    <location>
        <begin position="20"/>
        <end position="190"/>
    </location>
</feature>
<keyword evidence="4" id="KW-0813">Transport</keyword>
<dbReference type="PRINTS" id="PR02058">
    <property type="entry name" value="APODVERTBRTE"/>
</dbReference>
<dbReference type="PIRSF" id="PIRSF036893">
    <property type="entry name" value="Lipocalin_ApoD"/>
    <property type="match status" value="1"/>
</dbReference>
<proteinExistence type="inferred from homology"/>
<dbReference type="CDD" id="cd19437">
    <property type="entry name" value="lipocalin_apoD-like"/>
    <property type="match status" value="1"/>
</dbReference>
<sequence length="190" mass="20719">MNAVQILTLTMLFAAGGSAQLLRSGKCPDPAVQANFDAARYLGKWFEIQKLPTTFQKGQCATADYSLKSPGVVGVFNRELLDNGTISSAVGTAKVKDPAEPAKLEVSFSDDIPPGPYWVLSTDYDSYTLIYGCTDYGLFHMELSWILSRKPTLPKETTEDLLSILSSIGVSVDKMAVTIQDETYCSPMNQ</sequence>
<dbReference type="Gene3D" id="2.40.128.20">
    <property type="match status" value="1"/>
</dbReference>
<evidence type="ECO:0000313" key="14">
    <source>
        <dbReference type="Proteomes" id="UP000250572"/>
    </source>
</evidence>
<name>A0A315W2H7_GAMAF</name>
<evidence type="ECO:0000256" key="10">
    <source>
        <dbReference type="ARBA" id="ARBA00023283"/>
    </source>
</evidence>
<dbReference type="GO" id="GO:0005737">
    <property type="term" value="C:cytoplasm"/>
    <property type="evidence" value="ECO:0007669"/>
    <property type="project" value="TreeGrafter"/>
</dbReference>
<evidence type="ECO:0000256" key="2">
    <source>
        <dbReference type="ARBA" id="ARBA00006889"/>
    </source>
</evidence>
<dbReference type="GO" id="GO:0007420">
    <property type="term" value="P:brain development"/>
    <property type="evidence" value="ECO:0007669"/>
    <property type="project" value="InterPro"/>
</dbReference>
<dbReference type="PANTHER" id="PTHR10612:SF58">
    <property type="entry name" value="APOLIPOPROTEIN D"/>
    <property type="match status" value="1"/>
</dbReference>
<evidence type="ECO:0000256" key="9">
    <source>
        <dbReference type="ARBA" id="ARBA00023180"/>
    </source>
</evidence>
<keyword evidence="10" id="KW-0873">Pyrrolidone carboxylic acid</keyword>
<dbReference type="InterPro" id="IPR026222">
    <property type="entry name" value="ApoD_vertbrte"/>
</dbReference>
<protein>
    <recommendedName>
        <fullName evidence="3">Apolipoprotein D</fullName>
    </recommendedName>
</protein>
<evidence type="ECO:0000256" key="11">
    <source>
        <dbReference type="PIRNR" id="PIRNR036893"/>
    </source>
</evidence>
<evidence type="ECO:0000256" key="3">
    <source>
        <dbReference type="ARBA" id="ARBA00019890"/>
    </source>
</evidence>
<reference evidence="13 14" key="1">
    <citation type="journal article" date="2018" name="G3 (Bethesda)">
        <title>A High-Quality Reference Genome for the Invasive Mosquitofish Gambusia affinis Using a Chicago Library.</title>
        <authorList>
            <person name="Hoffberg S.L."/>
            <person name="Troendle N.J."/>
            <person name="Glenn T.C."/>
            <person name="Mahmud O."/>
            <person name="Louha S."/>
            <person name="Chalopin D."/>
            <person name="Bennetzen J.L."/>
            <person name="Mauricio R."/>
        </authorList>
    </citation>
    <scope>NUCLEOTIDE SEQUENCE [LARGE SCALE GENOMIC DNA]</scope>
    <source>
        <strain evidence="13">NE01/NJP1002.9</strain>
        <tissue evidence="13">Muscle</tissue>
    </source>
</reference>
<dbReference type="STRING" id="33528.ENSGAFP00000029749"/>
<dbReference type="InterPro" id="IPR022272">
    <property type="entry name" value="Lipocalin_CS"/>
</dbReference>
<dbReference type="InterPro" id="IPR022271">
    <property type="entry name" value="Lipocalin_ApoD"/>
</dbReference>